<protein>
    <submittedName>
        <fullName evidence="1">Uncharacterized protein</fullName>
    </submittedName>
</protein>
<sequence>MVIHAWMSGKALAYMVLGKDVDWLSAPFHIRETAGKITRRNYLNNLSLLPSRWIQDVGTLSHRFFIISYRHTPCMLERVVMFEQGYGDEAPFLLPKSLVSPVVVRTCTF</sequence>
<dbReference type="OrthoDB" id="3043316at2759"/>
<name>A0A284RTM8_ARMOS</name>
<gene>
    <name evidence="1" type="ORF">ARMOST_15549</name>
</gene>
<evidence type="ECO:0000313" key="1">
    <source>
        <dbReference type="EMBL" id="SJL12128.1"/>
    </source>
</evidence>
<organism evidence="1 2">
    <name type="scientific">Armillaria ostoyae</name>
    <name type="common">Armillaria root rot fungus</name>
    <dbReference type="NCBI Taxonomy" id="47428"/>
    <lineage>
        <taxon>Eukaryota</taxon>
        <taxon>Fungi</taxon>
        <taxon>Dikarya</taxon>
        <taxon>Basidiomycota</taxon>
        <taxon>Agaricomycotina</taxon>
        <taxon>Agaricomycetes</taxon>
        <taxon>Agaricomycetidae</taxon>
        <taxon>Agaricales</taxon>
        <taxon>Marasmiineae</taxon>
        <taxon>Physalacriaceae</taxon>
        <taxon>Armillaria</taxon>
    </lineage>
</organism>
<dbReference type="Proteomes" id="UP000219338">
    <property type="component" value="Unassembled WGS sequence"/>
</dbReference>
<dbReference type="AlphaFoldDB" id="A0A284RTM8"/>
<keyword evidence="2" id="KW-1185">Reference proteome</keyword>
<dbReference type="EMBL" id="FUEG01000016">
    <property type="protein sequence ID" value="SJL12128.1"/>
    <property type="molecule type" value="Genomic_DNA"/>
</dbReference>
<proteinExistence type="predicted"/>
<evidence type="ECO:0000313" key="2">
    <source>
        <dbReference type="Proteomes" id="UP000219338"/>
    </source>
</evidence>
<reference evidence="2" key="1">
    <citation type="journal article" date="2017" name="Nat. Ecol. Evol.">
        <title>Genome expansion and lineage-specific genetic innovations in the forest pathogenic fungi Armillaria.</title>
        <authorList>
            <person name="Sipos G."/>
            <person name="Prasanna A.N."/>
            <person name="Walter M.C."/>
            <person name="O'Connor E."/>
            <person name="Balint B."/>
            <person name="Krizsan K."/>
            <person name="Kiss B."/>
            <person name="Hess J."/>
            <person name="Varga T."/>
            <person name="Slot J."/>
            <person name="Riley R."/>
            <person name="Boka B."/>
            <person name="Rigling D."/>
            <person name="Barry K."/>
            <person name="Lee J."/>
            <person name="Mihaltcheva S."/>
            <person name="LaButti K."/>
            <person name="Lipzen A."/>
            <person name="Waldron R."/>
            <person name="Moloney N.M."/>
            <person name="Sperisen C."/>
            <person name="Kredics L."/>
            <person name="Vagvoelgyi C."/>
            <person name="Patrignani A."/>
            <person name="Fitzpatrick D."/>
            <person name="Nagy I."/>
            <person name="Doyle S."/>
            <person name="Anderson J.B."/>
            <person name="Grigoriev I.V."/>
            <person name="Gueldener U."/>
            <person name="Muensterkoetter M."/>
            <person name="Nagy L.G."/>
        </authorList>
    </citation>
    <scope>NUCLEOTIDE SEQUENCE [LARGE SCALE GENOMIC DNA]</scope>
    <source>
        <strain evidence="2">C18/9</strain>
    </source>
</reference>
<accession>A0A284RTM8</accession>